<proteinExistence type="predicted"/>
<dbReference type="SUPFAM" id="SSF52374">
    <property type="entry name" value="Nucleotidylyl transferase"/>
    <property type="match status" value="1"/>
</dbReference>
<dbReference type="NCBIfam" id="TIGR00125">
    <property type="entry name" value="cyt_tran_rel"/>
    <property type="match status" value="1"/>
</dbReference>
<feature type="domain" description="Cytidyltransferase-like" evidence="1">
    <location>
        <begin position="7"/>
        <end position="139"/>
    </location>
</feature>
<evidence type="ECO:0000313" key="2">
    <source>
        <dbReference type="Proteomes" id="UP000887574"/>
    </source>
</evidence>
<keyword evidence="2" id="KW-1185">Reference proteome</keyword>
<dbReference type="InterPro" id="IPR014729">
    <property type="entry name" value="Rossmann-like_a/b/a_fold"/>
</dbReference>
<dbReference type="Proteomes" id="UP000887574">
    <property type="component" value="Unplaced"/>
</dbReference>
<dbReference type="GO" id="GO:0003824">
    <property type="term" value="F:catalytic activity"/>
    <property type="evidence" value="ECO:0007669"/>
    <property type="project" value="InterPro"/>
</dbReference>
<dbReference type="Gene3D" id="3.40.50.620">
    <property type="entry name" value="HUPs"/>
    <property type="match status" value="1"/>
</dbReference>
<protein>
    <submittedName>
        <fullName evidence="3">Cytidyltransferase-like domain-containing protein</fullName>
    </submittedName>
</protein>
<accession>A0A915ESX2</accession>
<dbReference type="Pfam" id="PF01467">
    <property type="entry name" value="CTP_transf_like"/>
    <property type="match status" value="1"/>
</dbReference>
<organism evidence="2 3">
    <name type="scientific">Ditylenchus dipsaci</name>
    <dbReference type="NCBI Taxonomy" id="166011"/>
    <lineage>
        <taxon>Eukaryota</taxon>
        <taxon>Metazoa</taxon>
        <taxon>Ecdysozoa</taxon>
        <taxon>Nematoda</taxon>
        <taxon>Chromadorea</taxon>
        <taxon>Rhabditida</taxon>
        <taxon>Tylenchina</taxon>
        <taxon>Tylenchomorpha</taxon>
        <taxon>Sphaerularioidea</taxon>
        <taxon>Anguinidae</taxon>
        <taxon>Anguininae</taxon>
        <taxon>Ditylenchus</taxon>
    </lineage>
</organism>
<dbReference type="InterPro" id="IPR004821">
    <property type="entry name" value="Cyt_trans-like"/>
</dbReference>
<dbReference type="WBParaSite" id="jg9156">
    <property type="protein sequence ID" value="jg9156"/>
    <property type="gene ID" value="jg9156"/>
</dbReference>
<dbReference type="Gene3D" id="3.40.50.300">
    <property type="entry name" value="P-loop containing nucleotide triphosphate hydrolases"/>
    <property type="match status" value="1"/>
</dbReference>
<evidence type="ECO:0000313" key="3">
    <source>
        <dbReference type="WBParaSite" id="jg9156"/>
    </source>
</evidence>
<reference evidence="3" key="1">
    <citation type="submission" date="2022-11" db="UniProtKB">
        <authorList>
            <consortium name="WormBaseParasite"/>
        </authorList>
    </citation>
    <scope>IDENTIFICATION</scope>
</reference>
<evidence type="ECO:0000259" key="1">
    <source>
        <dbReference type="Pfam" id="PF01467"/>
    </source>
</evidence>
<sequence length="274" mass="31848">MFENVVITGTFDRFHKGHRHFIRSALALTTSRLTVGVSDNDLEYLKTKKLHENIQSVNLRMSVVEKFLEQERKRSVQIQVLRNTVAFENYMADDLDCMIFTEESANTALIVNKLREANHLSPIKAHIVEWRYKNVSSTAKRVMELKTMLNCQSSNLYGYFHKHVSERFVLLLCSRAGRLVINFRAADPVITFNSDLNPEIDAQDPYYKIKNDKERDCGYNCSKNKYYRSRIFDKNCQYMKSEIGDDVAVEGNYKIGVSRMRKLYLICAGGELRK</sequence>
<dbReference type="InterPro" id="IPR027417">
    <property type="entry name" value="P-loop_NTPase"/>
</dbReference>
<name>A0A915ESX2_9BILA</name>
<dbReference type="AlphaFoldDB" id="A0A915ESX2"/>